<proteinExistence type="predicted"/>
<organism evidence="3">
    <name type="scientific">Proboscia inermis</name>
    <dbReference type="NCBI Taxonomy" id="420281"/>
    <lineage>
        <taxon>Eukaryota</taxon>
        <taxon>Sar</taxon>
        <taxon>Stramenopiles</taxon>
        <taxon>Ochrophyta</taxon>
        <taxon>Bacillariophyta</taxon>
        <taxon>Coscinodiscophyceae</taxon>
        <taxon>Rhizosoleniophycidae</taxon>
        <taxon>Rhizosoleniales</taxon>
        <taxon>Rhizosoleniaceae</taxon>
        <taxon>Proboscia</taxon>
    </lineage>
</organism>
<feature type="compositionally biased region" description="Basic and acidic residues" evidence="1">
    <location>
        <begin position="93"/>
        <end position="113"/>
    </location>
</feature>
<keyword evidence="2" id="KW-0472">Membrane</keyword>
<feature type="transmembrane region" description="Helical" evidence="2">
    <location>
        <begin position="35"/>
        <end position="52"/>
    </location>
</feature>
<protein>
    <submittedName>
        <fullName evidence="3">Uncharacterized protein</fullName>
    </submittedName>
</protein>
<accession>A0A7S0GKX2</accession>
<gene>
    <name evidence="3" type="ORF">PINE0816_LOCUS18870</name>
</gene>
<reference evidence="3" key="1">
    <citation type="submission" date="2021-01" db="EMBL/GenBank/DDBJ databases">
        <authorList>
            <person name="Corre E."/>
            <person name="Pelletier E."/>
            <person name="Niang G."/>
            <person name="Scheremetjew M."/>
            <person name="Finn R."/>
            <person name="Kale V."/>
            <person name="Holt S."/>
            <person name="Cochrane G."/>
            <person name="Meng A."/>
            <person name="Brown T."/>
            <person name="Cohen L."/>
        </authorList>
    </citation>
    <scope>NUCLEOTIDE SEQUENCE</scope>
    <source>
        <strain evidence="3">CCAP1064/1</strain>
    </source>
</reference>
<evidence type="ECO:0000256" key="2">
    <source>
        <dbReference type="SAM" id="Phobius"/>
    </source>
</evidence>
<name>A0A7S0GKX2_9STRA</name>
<sequence length="153" mass="16939">MPGIFFNREALVFSLPLVTLCGGYAYFKYVPLQYGGPLLASIIGFLYLRSVIRARQVEKSVSEPVDENLVRKLTGEDKIGTSGSKAAEKKKKKAEEKLKQRLKEERRKEEVAKSMKKNSANVNGPGDAAKVADDDDDLLTFAKGGRSTAKKQR</sequence>
<evidence type="ECO:0000256" key="1">
    <source>
        <dbReference type="SAM" id="MobiDB-lite"/>
    </source>
</evidence>
<feature type="region of interest" description="Disordered" evidence="1">
    <location>
        <begin position="72"/>
        <end position="135"/>
    </location>
</feature>
<keyword evidence="2" id="KW-0812">Transmembrane</keyword>
<keyword evidence="2" id="KW-1133">Transmembrane helix</keyword>
<dbReference type="EMBL" id="HBEL01040542">
    <property type="protein sequence ID" value="CAD8422713.1"/>
    <property type="molecule type" value="Transcribed_RNA"/>
</dbReference>
<dbReference type="AlphaFoldDB" id="A0A7S0GKX2"/>
<evidence type="ECO:0000313" key="3">
    <source>
        <dbReference type="EMBL" id="CAD8422713.1"/>
    </source>
</evidence>